<feature type="transmembrane region" description="Helical" evidence="1">
    <location>
        <begin position="131"/>
        <end position="152"/>
    </location>
</feature>
<dbReference type="EMBL" id="JAWDIO010000002">
    <property type="protein sequence ID" value="MDU0355902.1"/>
    <property type="molecule type" value="Genomic_DNA"/>
</dbReference>
<keyword evidence="1" id="KW-0812">Transmembrane</keyword>
<sequence length="223" mass="25528">MTPARSLLTLNIKRALKVNFVPAICLQCFALFIGFSYFYWPASASVFQFFADLKAKNGASYAVLSTAIFGGVVPFTYLWVKGRIHFLPLQQLLFYVVVWGSLGWLVNELYIFQSHLFGNSADWQTIAKKTIFDQFVFSMIFTCPALTLAHLWKDQQFNWAKTRPLLGQLIKVQIPTTVLTNWLIWIPAVCLIYTMPSNLQIPLFNLVLCFFVLILAILNTEHD</sequence>
<feature type="transmembrane region" description="Helical" evidence="1">
    <location>
        <begin position="20"/>
        <end position="40"/>
    </location>
</feature>
<name>A0ABU3T144_9ALTE</name>
<feature type="transmembrane region" description="Helical" evidence="1">
    <location>
        <begin position="92"/>
        <end position="111"/>
    </location>
</feature>
<organism evidence="2 3">
    <name type="scientific">Paraglaciecola aquimarina</name>
    <dbReference type="NCBI Taxonomy" id="1235557"/>
    <lineage>
        <taxon>Bacteria</taxon>
        <taxon>Pseudomonadati</taxon>
        <taxon>Pseudomonadota</taxon>
        <taxon>Gammaproteobacteria</taxon>
        <taxon>Alteromonadales</taxon>
        <taxon>Alteromonadaceae</taxon>
        <taxon>Paraglaciecola</taxon>
    </lineage>
</organism>
<evidence type="ECO:0000256" key="1">
    <source>
        <dbReference type="SAM" id="Phobius"/>
    </source>
</evidence>
<comment type="caution">
    <text evidence="2">The sequence shown here is derived from an EMBL/GenBank/DDBJ whole genome shotgun (WGS) entry which is preliminary data.</text>
</comment>
<evidence type="ECO:0000313" key="2">
    <source>
        <dbReference type="EMBL" id="MDU0355902.1"/>
    </source>
</evidence>
<feature type="transmembrane region" description="Helical" evidence="1">
    <location>
        <begin position="201"/>
        <end position="218"/>
    </location>
</feature>
<gene>
    <name evidence="2" type="ORF">RS130_20215</name>
</gene>
<feature type="transmembrane region" description="Helical" evidence="1">
    <location>
        <begin position="60"/>
        <end position="80"/>
    </location>
</feature>
<keyword evidence="1" id="KW-0472">Membrane</keyword>
<dbReference type="Proteomes" id="UP001247805">
    <property type="component" value="Unassembled WGS sequence"/>
</dbReference>
<accession>A0ABU3T144</accession>
<keyword evidence="1" id="KW-1133">Transmembrane helix</keyword>
<feature type="transmembrane region" description="Helical" evidence="1">
    <location>
        <begin position="172"/>
        <end position="195"/>
    </location>
</feature>
<dbReference type="RefSeq" id="WP_316027420.1">
    <property type="nucleotide sequence ID" value="NZ_JAWDIO010000002.1"/>
</dbReference>
<reference evidence="2 3" key="1">
    <citation type="submission" date="2023-10" db="EMBL/GenBank/DDBJ databases">
        <title>Glaciecola aquimarina strain GGW-M5 nov., isolated from a coastal seawater.</title>
        <authorList>
            <person name="Bayburt H."/>
            <person name="Kim J.M."/>
            <person name="Choi B.J."/>
            <person name="Jeon C.O."/>
        </authorList>
    </citation>
    <scope>NUCLEOTIDE SEQUENCE [LARGE SCALE GENOMIC DNA]</scope>
    <source>
        <strain evidence="2 3">KCTC 32108</strain>
    </source>
</reference>
<keyword evidence="3" id="KW-1185">Reference proteome</keyword>
<evidence type="ECO:0000313" key="3">
    <source>
        <dbReference type="Proteomes" id="UP001247805"/>
    </source>
</evidence>
<proteinExistence type="predicted"/>
<protein>
    <submittedName>
        <fullName evidence="2">Uncharacterized protein</fullName>
    </submittedName>
</protein>